<evidence type="ECO:0000313" key="11">
    <source>
        <dbReference type="Proteomes" id="UP000033188"/>
    </source>
</evidence>
<dbReference type="Pfam" id="PF03989">
    <property type="entry name" value="DNA_gyraseA_C"/>
    <property type="match status" value="3"/>
</dbReference>
<dbReference type="EC" id="5.6.2.2" evidence="2"/>
<evidence type="ECO:0000256" key="4">
    <source>
        <dbReference type="ARBA" id="ARBA00023125"/>
    </source>
</evidence>
<reference evidence="11" key="1">
    <citation type="journal article" date="2014" name="Nucleic Acids Res.">
        <title>The evolutionary dynamics of variant antigen genes in Babesia reveal a history of genomic innovation underlying host-parasite interaction.</title>
        <authorList>
            <person name="Jackson A.P."/>
            <person name="Otto T.D."/>
            <person name="Darby A."/>
            <person name="Ramaprasad A."/>
            <person name="Xia D."/>
            <person name="Echaide I.E."/>
            <person name="Farber M."/>
            <person name="Gahlot S."/>
            <person name="Gamble J."/>
            <person name="Gupta D."/>
            <person name="Gupta Y."/>
            <person name="Jackson L."/>
            <person name="Malandrin L."/>
            <person name="Malas T.B."/>
            <person name="Moussa E."/>
            <person name="Nair M."/>
            <person name="Reid A.J."/>
            <person name="Sanders M."/>
            <person name="Sharma J."/>
            <person name="Tracey A."/>
            <person name="Quail M.A."/>
            <person name="Weir W."/>
            <person name="Wastling J.M."/>
            <person name="Hall N."/>
            <person name="Willadsen P."/>
            <person name="Lingelbach K."/>
            <person name="Shiels B."/>
            <person name="Tait A."/>
            <person name="Berriman M."/>
            <person name="Allred D.R."/>
            <person name="Pain A."/>
        </authorList>
    </citation>
    <scope>NUCLEOTIDE SEQUENCE [LARGE SCALE GENOMIC DNA]</scope>
    <source>
        <strain evidence="11">Bond</strain>
    </source>
</reference>
<dbReference type="KEGG" id="bbig:BBBOND_0100340"/>
<name>A0A061D7K5_BABBI</name>
<dbReference type="AlphaFoldDB" id="A0A061D7K5"/>
<feature type="active site" description="O-(5'-phospho-DNA)-tyrosine intermediate" evidence="6">
    <location>
        <position position="212"/>
    </location>
</feature>
<dbReference type="InterPro" id="IPR002205">
    <property type="entry name" value="Topo_IIA_dom_A"/>
</dbReference>
<feature type="compositionally biased region" description="Acidic residues" evidence="7">
    <location>
        <begin position="666"/>
        <end position="685"/>
    </location>
</feature>
<dbReference type="InterPro" id="IPR035516">
    <property type="entry name" value="Gyrase/topoIV_suA_C"/>
</dbReference>
<dbReference type="SMART" id="SM00434">
    <property type="entry name" value="TOP4c"/>
    <property type="match status" value="1"/>
</dbReference>
<comment type="similarity">
    <text evidence="1">Belongs to the type II topoisomerase GyrA/ParC subunit family.</text>
</comment>
<evidence type="ECO:0000256" key="8">
    <source>
        <dbReference type="SAM" id="SignalP"/>
    </source>
</evidence>
<keyword evidence="3 6" id="KW-0799">Topoisomerase</keyword>
<dbReference type="Pfam" id="PF00521">
    <property type="entry name" value="DNA_topoisoIV"/>
    <property type="match status" value="1"/>
</dbReference>
<dbReference type="GO" id="GO:0005524">
    <property type="term" value="F:ATP binding"/>
    <property type="evidence" value="ECO:0007669"/>
    <property type="project" value="InterPro"/>
</dbReference>
<dbReference type="STRING" id="5866.A0A061D7K5"/>
<feature type="chain" id="PRO_5001600664" description="DNA topoisomerase (ATP-hydrolyzing)" evidence="8">
    <location>
        <begin position="29"/>
        <end position="1088"/>
    </location>
</feature>
<dbReference type="Gene3D" id="2.120.10.90">
    <property type="entry name" value="DNA gyrase/topoisomerase IV, subunit A, C-terminal"/>
    <property type="match status" value="1"/>
</dbReference>
<dbReference type="Gene3D" id="3.90.199.10">
    <property type="entry name" value="Topoisomerase II, domain 5"/>
    <property type="match status" value="1"/>
</dbReference>
<dbReference type="GO" id="GO:0003677">
    <property type="term" value="F:DNA binding"/>
    <property type="evidence" value="ECO:0007669"/>
    <property type="project" value="UniProtKB-UniRule"/>
</dbReference>
<dbReference type="CDD" id="cd00187">
    <property type="entry name" value="TOP4c"/>
    <property type="match status" value="1"/>
</dbReference>
<evidence type="ECO:0000313" key="10">
    <source>
        <dbReference type="EMBL" id="CDR93705.1"/>
    </source>
</evidence>
<evidence type="ECO:0000256" key="7">
    <source>
        <dbReference type="SAM" id="MobiDB-lite"/>
    </source>
</evidence>
<dbReference type="InterPro" id="IPR050220">
    <property type="entry name" value="Type_II_DNA_Topoisomerases"/>
</dbReference>
<evidence type="ECO:0000256" key="1">
    <source>
        <dbReference type="ARBA" id="ARBA00008263"/>
    </source>
</evidence>
<dbReference type="RefSeq" id="XP_012765891.1">
    <property type="nucleotide sequence ID" value="XM_012910437.1"/>
</dbReference>
<dbReference type="InterPro" id="IPR013757">
    <property type="entry name" value="Topo_IIA_A_a_sf"/>
</dbReference>
<dbReference type="InterPro" id="IPR013758">
    <property type="entry name" value="Topo_IIA_A/C_ab"/>
</dbReference>
<evidence type="ECO:0000256" key="6">
    <source>
        <dbReference type="PROSITE-ProRule" id="PRU01384"/>
    </source>
</evidence>
<keyword evidence="8" id="KW-0732">Signal</keyword>
<dbReference type="PANTHER" id="PTHR43493:SF5">
    <property type="entry name" value="DNA GYRASE SUBUNIT A, CHLOROPLASTIC_MITOCHONDRIAL"/>
    <property type="match status" value="1"/>
</dbReference>
<keyword evidence="4 6" id="KW-0238">DNA-binding</keyword>
<evidence type="ECO:0000259" key="9">
    <source>
        <dbReference type="PROSITE" id="PS52040"/>
    </source>
</evidence>
<feature type="region of interest" description="Disordered" evidence="7">
    <location>
        <begin position="76"/>
        <end position="96"/>
    </location>
</feature>
<dbReference type="Proteomes" id="UP000033188">
    <property type="component" value="Chromosome 1"/>
</dbReference>
<evidence type="ECO:0000256" key="5">
    <source>
        <dbReference type="ARBA" id="ARBA00023235"/>
    </source>
</evidence>
<proteinExistence type="inferred from homology"/>
<dbReference type="GO" id="GO:0003918">
    <property type="term" value="F:DNA topoisomerase type II (double strand cut, ATP-hydrolyzing) activity"/>
    <property type="evidence" value="ECO:0007669"/>
    <property type="project" value="UniProtKB-EC"/>
</dbReference>
<dbReference type="InterPro" id="IPR006691">
    <property type="entry name" value="GyrA/parC_rep"/>
</dbReference>
<dbReference type="PANTHER" id="PTHR43493">
    <property type="entry name" value="DNA GYRASE/TOPOISOMERASE SUBUNIT A"/>
    <property type="match status" value="1"/>
</dbReference>
<evidence type="ECO:0000256" key="3">
    <source>
        <dbReference type="ARBA" id="ARBA00023029"/>
    </source>
</evidence>
<feature type="signal peptide" evidence="8">
    <location>
        <begin position="1"/>
        <end position="28"/>
    </location>
</feature>
<gene>
    <name evidence="10" type="ORF">BBBOND_0100340</name>
</gene>
<dbReference type="SUPFAM" id="SSF56719">
    <property type="entry name" value="Type II DNA topoisomerase"/>
    <property type="match status" value="1"/>
</dbReference>
<keyword evidence="11" id="KW-1185">Reference proteome</keyword>
<evidence type="ECO:0000256" key="2">
    <source>
        <dbReference type="ARBA" id="ARBA00012895"/>
    </source>
</evidence>
<dbReference type="Gene3D" id="3.30.1360.40">
    <property type="match status" value="1"/>
</dbReference>
<dbReference type="EMBL" id="LK391707">
    <property type="protein sequence ID" value="CDR93705.1"/>
    <property type="molecule type" value="Genomic_DNA"/>
</dbReference>
<sequence>MRTVHRRILEAFVCVVCFCLLGWCPAGAFRSPSAAVPLAAAGGLQTRPSLHGRVIRRIPAVYQASVDVEERSENVEVASDGGDVAGGSNAAAEEPRPPFEDLELCDEIRDSFMKYALSIILGRALPDARDGLKVVHRRILWAMQELKLSASTAYRKCAKVVGDVLGRYHPHSDKSVYDALCRLSQRFMMRVPLVDGHGNFGSADDPPAAMRYTECRLSAFSESLLLADVGRDTVDMLPNFDSTELEPTVLPSKVPMLLINGSSGIAVGLATSIPPHNPDEILSAAALMARSHGDVDPEVLMHIVRGPDFPTGGHISTTMDNMRKIYTTGKGSIMLQAKFSYEERIKPRNSKRESDIVVNTYSKLSHLTFSAGSRVSIIVNELPYNVRVRDVLMSISKAVETGSLRGITDLRDESDRSGIRLVIDLKKHVTTHMEVEEIMNKLKRMSGLCSFFKCNFVALDSSGTRPVRLSLYSALRIWLDFRVQTVRRRTMHLLREAKERLNLVKGFVIASNHIEEIIRMIRASPSPADARKALADKRYGALKGEQASAVLRMTLSQLSKMEREKFEKEESALKETIERYNSLLNDDQSIYALIASELENIQQQRRKHYNLKRRCTTLSVAGRPKINLGDILRDVSAPQDASTGGASVLPGEEDGATSDSGSDSESQYDEAYDYNGDGESESEDDQSYHKDPSLLVLNDLGWIQRIKFDNMFFTSGRSRSIYSPRVYQAQVAQYSINSESAEPEESPESLNEKVRLNYATCKPGDMALLIGTDGMCVTFPVSKLRICSRGYSMWKSLGVERTEKIAHFMVTSKLRSGSAEDGDHTDKKKLLLEDPEGFLIVGFADGDVSVMRSSVLEGIRLNKFGVSKMRLWKDERPDPVFALLAGSKDDIILGTAQGYVLRVHVETLLRGLGSRARTRRKVIRLKENDVVTCGALLEPSTEDPNLEDGILTDTASKGAYGHDQPDDSQTDGSAPVALNGADEAMPTGRHLMLLSRSGKGKLIPVSEVKVNRHCGLGYDIMRNSKSAVDALVAIVPVEPEDHVLLVSEGGILARKDPFALRPGLRHHKTRNFWSRIHGTDVVKFAARI</sequence>
<feature type="domain" description="Topo IIA-type catalytic" evidence="9">
    <location>
        <begin position="125"/>
        <end position="631"/>
    </location>
</feature>
<dbReference type="Gene3D" id="1.10.268.10">
    <property type="entry name" value="Topoisomerase, domain 3"/>
    <property type="match status" value="1"/>
</dbReference>
<dbReference type="SUPFAM" id="SSF101904">
    <property type="entry name" value="GyrA/ParC C-terminal domain-like"/>
    <property type="match status" value="1"/>
</dbReference>
<comment type="catalytic activity">
    <reaction evidence="6">
        <text>ATP-dependent breakage, passage and rejoining of double-stranded DNA.</text>
        <dbReference type="EC" id="5.6.2.2"/>
    </reaction>
</comment>
<dbReference type="OrthoDB" id="734at2759"/>
<feature type="region of interest" description="Disordered" evidence="7">
    <location>
        <begin position="941"/>
        <end position="981"/>
    </location>
</feature>
<dbReference type="GO" id="GO:0009330">
    <property type="term" value="C:DNA topoisomerase type II (double strand cut, ATP-hydrolyzing) complex"/>
    <property type="evidence" value="ECO:0007669"/>
    <property type="project" value="TreeGrafter"/>
</dbReference>
<accession>A0A061D7K5</accession>
<keyword evidence="5 6" id="KW-0413">Isomerase</keyword>
<dbReference type="PROSITE" id="PS52040">
    <property type="entry name" value="TOPO_IIA"/>
    <property type="match status" value="1"/>
</dbReference>
<protein>
    <recommendedName>
        <fullName evidence="2">DNA topoisomerase (ATP-hydrolyzing)</fullName>
        <ecNumber evidence="2">5.6.2.2</ecNumber>
    </recommendedName>
</protein>
<dbReference type="GO" id="GO:0006265">
    <property type="term" value="P:DNA topological change"/>
    <property type="evidence" value="ECO:0007669"/>
    <property type="project" value="UniProtKB-UniRule"/>
</dbReference>
<feature type="region of interest" description="Disordered" evidence="7">
    <location>
        <begin position="637"/>
        <end position="689"/>
    </location>
</feature>
<dbReference type="VEuPathDB" id="PiroplasmaDB:BBBOND_0100340"/>
<organism evidence="10 11">
    <name type="scientific">Babesia bigemina</name>
    <dbReference type="NCBI Taxonomy" id="5866"/>
    <lineage>
        <taxon>Eukaryota</taxon>
        <taxon>Sar</taxon>
        <taxon>Alveolata</taxon>
        <taxon>Apicomplexa</taxon>
        <taxon>Aconoidasida</taxon>
        <taxon>Piroplasmida</taxon>
        <taxon>Babesiidae</taxon>
        <taxon>Babesia</taxon>
    </lineage>
</organism>
<dbReference type="InterPro" id="IPR013760">
    <property type="entry name" value="Topo_IIA-like_dom_sf"/>
</dbReference>
<dbReference type="GeneID" id="24562246"/>